<name>A0A2A8CUU7_9BACT</name>
<gene>
    <name evidence="2" type="ORF">CRI94_14435</name>
</gene>
<dbReference type="InterPro" id="IPR007076">
    <property type="entry name" value="TfoX_N"/>
</dbReference>
<dbReference type="Gene3D" id="3.30.1460.30">
    <property type="entry name" value="YgaC/TfoX-N like chaperone"/>
    <property type="match status" value="1"/>
</dbReference>
<keyword evidence="3" id="KW-1185">Reference proteome</keyword>
<feature type="domain" description="TfoX N-terminal" evidence="1">
    <location>
        <begin position="47"/>
        <end position="127"/>
    </location>
</feature>
<dbReference type="Proteomes" id="UP000220102">
    <property type="component" value="Unassembled WGS sequence"/>
</dbReference>
<accession>A0A2A8CUU7</accession>
<evidence type="ECO:0000259" key="1">
    <source>
        <dbReference type="Pfam" id="PF04993"/>
    </source>
</evidence>
<evidence type="ECO:0000313" key="3">
    <source>
        <dbReference type="Proteomes" id="UP000220102"/>
    </source>
</evidence>
<organism evidence="2 3">
    <name type="scientific">Longibacter salinarum</name>
    <dbReference type="NCBI Taxonomy" id="1850348"/>
    <lineage>
        <taxon>Bacteria</taxon>
        <taxon>Pseudomonadati</taxon>
        <taxon>Rhodothermota</taxon>
        <taxon>Rhodothermia</taxon>
        <taxon>Rhodothermales</taxon>
        <taxon>Salisaetaceae</taxon>
        <taxon>Longibacter</taxon>
    </lineage>
</organism>
<proteinExistence type="predicted"/>
<dbReference type="AlphaFoldDB" id="A0A2A8CUU7"/>
<dbReference type="EMBL" id="PDEQ01000008">
    <property type="protein sequence ID" value="PEN12234.1"/>
    <property type="molecule type" value="Genomic_DNA"/>
</dbReference>
<evidence type="ECO:0000313" key="2">
    <source>
        <dbReference type="EMBL" id="PEN12234.1"/>
    </source>
</evidence>
<reference evidence="2 3" key="1">
    <citation type="submission" date="2017-10" db="EMBL/GenBank/DDBJ databases">
        <title>Draft genome of Longibacter Salinarum.</title>
        <authorList>
            <person name="Goh K.M."/>
            <person name="Shamsir M.S."/>
            <person name="Lim S.W."/>
        </authorList>
    </citation>
    <scope>NUCLEOTIDE SEQUENCE [LARGE SCALE GENOMIC DNA]</scope>
    <source>
        <strain evidence="2 3">KCTC 52045</strain>
    </source>
</reference>
<sequence length="132" mass="14282">MSRRPVCFLLLGEVLITPFCLPDPPSFMSFLSDEQKKLVDRIGTVASDIEARMMLGTIGLYIDDAQIGVVEDDAVYLRAGDDHRASFEEQGATPYNAGGGVAQASYFRVPDAILEDNDALTTWVEHAGSVAA</sequence>
<dbReference type="OrthoDB" id="9803291at2"/>
<dbReference type="SUPFAM" id="SSF159894">
    <property type="entry name" value="YgaC/TfoX-N like"/>
    <property type="match status" value="1"/>
</dbReference>
<dbReference type="Pfam" id="PF04993">
    <property type="entry name" value="TfoX_N"/>
    <property type="match status" value="1"/>
</dbReference>
<comment type="caution">
    <text evidence="2">The sequence shown here is derived from an EMBL/GenBank/DDBJ whole genome shotgun (WGS) entry which is preliminary data.</text>
</comment>
<protein>
    <recommendedName>
        <fullName evidence="1">TfoX N-terminal domain-containing protein</fullName>
    </recommendedName>
</protein>